<dbReference type="InterPro" id="IPR050301">
    <property type="entry name" value="NTE"/>
</dbReference>
<evidence type="ECO:0000256" key="2">
    <source>
        <dbReference type="ARBA" id="ARBA00022963"/>
    </source>
</evidence>
<proteinExistence type="predicted"/>
<dbReference type="InterPro" id="IPR002641">
    <property type="entry name" value="PNPLA_dom"/>
</dbReference>
<dbReference type="PANTHER" id="PTHR14226:SF10">
    <property type="entry name" value="TRIACYLGLYCEROL LIPASE 4-RELATED"/>
    <property type="match status" value="1"/>
</dbReference>
<evidence type="ECO:0000256" key="4">
    <source>
        <dbReference type="PROSITE-ProRule" id="PRU01161"/>
    </source>
</evidence>
<comment type="caution">
    <text evidence="4">Lacks conserved residue(s) required for the propagation of feature annotation.</text>
</comment>
<keyword evidence="3 4" id="KW-0443">Lipid metabolism</keyword>
<sequence>MLSQDHRMLFTPTLSADRDLATAPDYAAWSKAAREHDKKSGLQAWRDADESEHFDHRAIRARLEKLRKLSAANDVKGLLFVLNEGIHGNIDGMGHERLYQKARFGTKKLIEDYVAEVVASLDKIAAARSIGREEKRDFFRRAQHCYGRSALLLSGSGSFLFFHIGVVKALWSEGVLPAIMSGASGGSIVAAIVCTRKDGDIGAFLESERLANPDRDPEGRRLAPDAVRERHAELIPDLTFQEAYEISGRHLNVSVAPAEKHQNGRLLNAITAPNVLIREAVLASCAVPGVFPPVMLMARDDDGNRVPYQPDRRWVDGSVTHDIPAKRLERLYGVNHHIVSQANPIALPFATDTRKQMAPIEAIQHASMATFKAWLNANMVIFQKPLELIPPLNSVANLARSVINQDYTGDINIIRPPKFWSPAKILSDLAQDDIDELIDTGMRTAWPKIEMVRTQTAISRALEAILAKIDKAGDDGPGHRSAALKKAVR</sequence>
<feature type="active site" description="Proton acceptor" evidence="4">
    <location>
        <position position="316"/>
    </location>
</feature>
<dbReference type="GO" id="GO:0016042">
    <property type="term" value="P:lipid catabolic process"/>
    <property type="evidence" value="ECO:0007669"/>
    <property type="project" value="UniProtKB-UniRule"/>
</dbReference>
<gene>
    <name evidence="6" type="ORF">SPPYR_0368</name>
</gene>
<dbReference type="Pfam" id="PF11815">
    <property type="entry name" value="DUF3336"/>
    <property type="match status" value="1"/>
</dbReference>
<dbReference type="Pfam" id="PF01734">
    <property type="entry name" value="Patatin"/>
    <property type="match status" value="1"/>
</dbReference>
<reference evidence="6" key="1">
    <citation type="submission" date="2016-03" db="EMBL/GenBank/DDBJ databases">
        <authorList>
            <person name="Ploux O."/>
        </authorList>
    </citation>
    <scope>NUCLEOTIDE SEQUENCE</scope>
    <source>
        <strain evidence="6">UC10</strain>
    </source>
</reference>
<dbReference type="PROSITE" id="PS51635">
    <property type="entry name" value="PNPLA"/>
    <property type="match status" value="1"/>
</dbReference>
<name>A0A1Y5PNA2_9SPHN</name>
<feature type="short sequence motif" description="GXSXG" evidence="4">
    <location>
        <begin position="182"/>
        <end position="186"/>
    </location>
</feature>
<dbReference type="PANTHER" id="PTHR14226">
    <property type="entry name" value="NEUROPATHY TARGET ESTERASE/SWISS CHEESE D.MELANOGASTER"/>
    <property type="match status" value="1"/>
</dbReference>
<evidence type="ECO:0000256" key="3">
    <source>
        <dbReference type="ARBA" id="ARBA00023098"/>
    </source>
</evidence>
<dbReference type="EMBL" id="LT598653">
    <property type="protein sequence ID" value="SBV31488.1"/>
    <property type="molecule type" value="Genomic_DNA"/>
</dbReference>
<dbReference type="CDD" id="cd07206">
    <property type="entry name" value="Pat_TGL3-4-5_SDP1"/>
    <property type="match status" value="1"/>
</dbReference>
<keyword evidence="2 4" id="KW-0442">Lipid degradation</keyword>
<dbReference type="KEGG" id="sphu:SPPYR_0368"/>
<evidence type="ECO:0000313" key="6">
    <source>
        <dbReference type="EMBL" id="SBV31488.1"/>
    </source>
</evidence>
<dbReference type="Gene3D" id="3.40.1090.10">
    <property type="entry name" value="Cytosolic phospholipase A2 catalytic domain"/>
    <property type="match status" value="2"/>
</dbReference>
<dbReference type="AlphaFoldDB" id="A0A1Y5PNA2"/>
<dbReference type="InterPro" id="IPR016035">
    <property type="entry name" value="Acyl_Trfase/lysoPLipase"/>
</dbReference>
<feature type="domain" description="PNPLA" evidence="5">
    <location>
        <begin position="151"/>
        <end position="329"/>
    </location>
</feature>
<organism evidence="6">
    <name type="scientific">uncultured Sphingopyxis sp</name>
    <dbReference type="NCBI Taxonomy" id="310581"/>
    <lineage>
        <taxon>Bacteria</taxon>
        <taxon>Pseudomonadati</taxon>
        <taxon>Pseudomonadota</taxon>
        <taxon>Alphaproteobacteria</taxon>
        <taxon>Sphingomonadales</taxon>
        <taxon>Sphingomonadaceae</taxon>
        <taxon>Sphingopyxis</taxon>
        <taxon>environmental samples</taxon>
    </lineage>
</organism>
<accession>A0A1Y5PNA2</accession>
<dbReference type="SUPFAM" id="SSF52151">
    <property type="entry name" value="FabD/lysophospholipase-like"/>
    <property type="match status" value="1"/>
</dbReference>
<dbReference type="GO" id="GO:0004806">
    <property type="term" value="F:triacylglycerol lipase activity"/>
    <property type="evidence" value="ECO:0007669"/>
    <property type="project" value="InterPro"/>
</dbReference>
<protein>
    <submittedName>
        <fullName evidence="6">Patatin</fullName>
    </submittedName>
</protein>
<dbReference type="InterPro" id="IPR021771">
    <property type="entry name" value="Triacylglycerol_lipase_N"/>
</dbReference>
<keyword evidence="1 4" id="KW-0378">Hydrolase</keyword>
<evidence type="ECO:0000259" key="5">
    <source>
        <dbReference type="PROSITE" id="PS51635"/>
    </source>
</evidence>
<feature type="active site" description="Nucleophile" evidence="4">
    <location>
        <position position="184"/>
    </location>
</feature>
<evidence type="ECO:0000256" key="1">
    <source>
        <dbReference type="ARBA" id="ARBA00022801"/>
    </source>
</evidence>